<dbReference type="Pfam" id="PF03401">
    <property type="entry name" value="TctC"/>
    <property type="match status" value="1"/>
</dbReference>
<dbReference type="InterPro" id="IPR005064">
    <property type="entry name" value="BUG"/>
</dbReference>
<proteinExistence type="inferred from homology"/>
<evidence type="ECO:0000256" key="1">
    <source>
        <dbReference type="ARBA" id="ARBA00006987"/>
    </source>
</evidence>
<protein>
    <submittedName>
        <fullName evidence="3">Tripartite tricarboxylate transporter substrate binding protein</fullName>
    </submittedName>
</protein>
<dbReference type="PIRSF" id="PIRSF017082">
    <property type="entry name" value="YflP"/>
    <property type="match status" value="1"/>
</dbReference>
<dbReference type="InterPro" id="IPR042100">
    <property type="entry name" value="Bug_dom1"/>
</dbReference>
<feature type="signal peptide" evidence="2">
    <location>
        <begin position="1"/>
        <end position="19"/>
    </location>
</feature>
<name>A0A7T0C0N7_9BACT</name>
<dbReference type="SUPFAM" id="SSF53850">
    <property type="entry name" value="Periplasmic binding protein-like II"/>
    <property type="match status" value="1"/>
</dbReference>
<organism evidence="3 4">
    <name type="scientific">Candidatus Nitrohelix vancouverensis</name>
    <dbReference type="NCBI Taxonomy" id="2705534"/>
    <lineage>
        <taxon>Bacteria</taxon>
        <taxon>Pseudomonadati</taxon>
        <taxon>Nitrospinota/Tectimicrobiota group</taxon>
        <taxon>Nitrospinota</taxon>
        <taxon>Nitrospinia</taxon>
        <taxon>Nitrospinales</taxon>
        <taxon>Nitrospinaceae</taxon>
        <taxon>Candidatus Nitrohelix</taxon>
    </lineage>
</organism>
<dbReference type="Gene3D" id="3.40.190.10">
    <property type="entry name" value="Periplasmic binding protein-like II"/>
    <property type="match status" value="1"/>
</dbReference>
<keyword evidence="2" id="KW-0732">Signal</keyword>
<comment type="similarity">
    <text evidence="1">Belongs to the UPF0065 (bug) family.</text>
</comment>
<sequence>MKIIFSLFLALSFFPNAWAADWPKRTIKLTVGFGAGGTTDSTARLLAKILEKDLGKRITVINKPGGGGSVAAALTRAQRPDGYNLFTLATGASVLMPHMLDLPYDPLKDFTFIAQYATWNFGIVAPVDAPFETLQELIEFARQRPGSVSYGIGGAGTPPHLAMERLAQVEGLDWKAIPYTGGTAAVTALLGGHITIMAGSTEWLSQVKAGRFKLLAILSDKRMPDFPEVPTLLDLGYEIAAPSILGIAGPAGIPDEVVAKLESSIASAMKSAEMENLIRNLAMQIEYRNSADFEAHVRREHQGQGDLIQSIGLAKQ</sequence>
<dbReference type="CDD" id="cd07012">
    <property type="entry name" value="PBP2_Bug_TTT"/>
    <property type="match status" value="1"/>
</dbReference>
<feature type="chain" id="PRO_5032814346" evidence="2">
    <location>
        <begin position="20"/>
        <end position="316"/>
    </location>
</feature>
<dbReference type="Proteomes" id="UP000594464">
    <property type="component" value="Chromosome"/>
</dbReference>
<evidence type="ECO:0000313" key="3">
    <source>
        <dbReference type="EMBL" id="QPJ64337.1"/>
    </source>
</evidence>
<dbReference type="Gene3D" id="3.40.190.150">
    <property type="entry name" value="Bordetella uptake gene, domain 1"/>
    <property type="match status" value="1"/>
</dbReference>
<dbReference type="AlphaFoldDB" id="A0A7T0C0N7"/>
<gene>
    <name evidence="3" type="ORF">G3M78_02560</name>
</gene>
<evidence type="ECO:0000256" key="2">
    <source>
        <dbReference type="SAM" id="SignalP"/>
    </source>
</evidence>
<dbReference type="PANTHER" id="PTHR42928">
    <property type="entry name" value="TRICARBOXYLATE-BINDING PROTEIN"/>
    <property type="match status" value="1"/>
</dbReference>
<dbReference type="KEGG" id="nva:G3M78_02560"/>
<dbReference type="EMBL" id="CP048620">
    <property type="protein sequence ID" value="QPJ64337.1"/>
    <property type="molecule type" value="Genomic_DNA"/>
</dbReference>
<dbReference type="PANTHER" id="PTHR42928:SF5">
    <property type="entry name" value="BLR1237 PROTEIN"/>
    <property type="match status" value="1"/>
</dbReference>
<accession>A0A7T0C0N7</accession>
<reference evidence="4" key="1">
    <citation type="submission" date="2020-02" db="EMBL/GenBank/DDBJ databases">
        <title>Genomic and physiological characterization of two novel Nitrospinaceae genera.</title>
        <authorList>
            <person name="Mueller A.J."/>
            <person name="Jung M.-Y."/>
            <person name="Strachan C.R."/>
            <person name="Herbold C.W."/>
            <person name="Kirkegaard R.H."/>
            <person name="Daims H."/>
        </authorList>
    </citation>
    <scope>NUCLEOTIDE SEQUENCE [LARGE SCALE GENOMIC DNA]</scope>
</reference>
<evidence type="ECO:0000313" key="4">
    <source>
        <dbReference type="Proteomes" id="UP000594464"/>
    </source>
</evidence>